<evidence type="ECO:0000256" key="9">
    <source>
        <dbReference type="ARBA" id="ARBA00012523"/>
    </source>
</evidence>
<dbReference type="GO" id="GO:0009236">
    <property type="term" value="P:cobalamin biosynthetic process"/>
    <property type="evidence" value="ECO:0007669"/>
    <property type="project" value="UniProtKB-UniPathway"/>
</dbReference>
<dbReference type="InterPro" id="IPR003203">
    <property type="entry name" value="CobU/CobP"/>
</dbReference>
<feature type="active site" description="GMP-histidine intermediate" evidence="18">
    <location>
        <position position="76"/>
    </location>
</feature>
<evidence type="ECO:0000256" key="7">
    <source>
        <dbReference type="ARBA" id="ARBA00007490"/>
    </source>
</evidence>
<feature type="binding site" evidence="19">
    <location>
        <position position="110"/>
    </location>
    <ligand>
        <name>GTP</name>
        <dbReference type="ChEBI" id="CHEBI:37565"/>
    </ligand>
</feature>
<evidence type="ECO:0000256" key="8">
    <source>
        <dbReference type="ARBA" id="ARBA00012016"/>
    </source>
</evidence>
<sequence length="214" mass="23577">MQTKPTPMPTAMSTAAKTSIAPGELVLVTGGARSGKSQWAEQLATMVVSSPEQVVYVATAGRRDGDDEMDARVARHRERRPHAWQTVEETEDLESVLTQWDQPGTVILIDCLTLWLTNVFLRQYDPDTWTSDAEVTLLDRAERLAKIARASQATVIAVGNEIGYGIVPMDKMSRIFRDLSGGIQQRFGQQAQRIYLTVCGAPITVKSAAGEEER</sequence>
<comment type="similarity">
    <text evidence="7">Belongs to the CobU/CobP family.</text>
</comment>
<dbReference type="Proteomes" id="UP000294813">
    <property type="component" value="Unassembled WGS sequence"/>
</dbReference>
<dbReference type="NCBIfam" id="NF004469">
    <property type="entry name" value="PRK05800.1"/>
    <property type="match status" value="1"/>
</dbReference>
<keyword evidence="10" id="KW-0169">Cobalamin biosynthesis</keyword>
<feature type="binding site" evidence="19">
    <location>
        <begin position="30"/>
        <end position="37"/>
    </location>
    <ligand>
        <name>GTP</name>
        <dbReference type="ChEBI" id="CHEBI:37565"/>
    </ligand>
</feature>
<comment type="function">
    <text evidence="4">Catalyzes ATP-dependent phosphorylation of adenosylcobinamide and addition of GMP to adenosylcobinamide phosphate.</text>
</comment>
<comment type="catalytic activity">
    <reaction evidence="3">
        <text>adenosylcob(III)inamide + GTP = adenosylcob(III)inamide phosphate + GDP + H(+)</text>
        <dbReference type="Rhea" id="RHEA:15765"/>
        <dbReference type="ChEBI" id="CHEBI:2480"/>
        <dbReference type="ChEBI" id="CHEBI:15378"/>
        <dbReference type="ChEBI" id="CHEBI:37565"/>
        <dbReference type="ChEBI" id="CHEBI:58189"/>
        <dbReference type="ChEBI" id="CHEBI:58502"/>
        <dbReference type="EC" id="2.7.1.156"/>
    </reaction>
</comment>
<dbReference type="SUPFAM" id="SSF52540">
    <property type="entry name" value="P-loop containing nucleoside triphosphate hydrolases"/>
    <property type="match status" value="1"/>
</dbReference>
<evidence type="ECO:0000256" key="15">
    <source>
        <dbReference type="ARBA" id="ARBA00023134"/>
    </source>
</evidence>
<dbReference type="GO" id="GO:0008820">
    <property type="term" value="F:cobinamide phosphate guanylyltransferase activity"/>
    <property type="evidence" value="ECO:0007669"/>
    <property type="project" value="UniProtKB-EC"/>
</dbReference>
<evidence type="ECO:0000313" key="20">
    <source>
        <dbReference type="EMBL" id="TCP63493.1"/>
    </source>
</evidence>
<dbReference type="InterPro" id="IPR027417">
    <property type="entry name" value="P-loop_NTPase"/>
</dbReference>
<dbReference type="AlphaFoldDB" id="A0A4R2RK72"/>
<feature type="binding site" evidence="19">
    <location>
        <position position="88"/>
    </location>
    <ligand>
        <name>GTP</name>
        <dbReference type="ChEBI" id="CHEBI:37565"/>
    </ligand>
</feature>
<feature type="binding site" evidence="19">
    <location>
        <begin position="77"/>
        <end position="80"/>
    </location>
    <ligand>
        <name>GTP</name>
        <dbReference type="ChEBI" id="CHEBI:37565"/>
    </ligand>
</feature>
<dbReference type="EC" id="2.7.7.62" evidence="9"/>
<comment type="catalytic activity">
    <reaction evidence="1">
        <text>adenosylcob(III)inamide + ATP = adenosylcob(III)inamide phosphate + ADP + H(+)</text>
        <dbReference type="Rhea" id="RHEA:15769"/>
        <dbReference type="ChEBI" id="CHEBI:2480"/>
        <dbReference type="ChEBI" id="CHEBI:15378"/>
        <dbReference type="ChEBI" id="CHEBI:30616"/>
        <dbReference type="ChEBI" id="CHEBI:58502"/>
        <dbReference type="ChEBI" id="CHEBI:456216"/>
        <dbReference type="EC" id="2.7.1.156"/>
    </reaction>
</comment>
<name>A0A4R2RK72_9FIRM</name>
<dbReference type="EMBL" id="SLXT01000018">
    <property type="protein sequence ID" value="TCP63493.1"/>
    <property type="molecule type" value="Genomic_DNA"/>
</dbReference>
<evidence type="ECO:0000256" key="18">
    <source>
        <dbReference type="PIRSR" id="PIRSR006135-1"/>
    </source>
</evidence>
<comment type="pathway">
    <text evidence="6">Cofactor biosynthesis; adenosylcobalamin biosynthesis; adenosylcobalamin from cob(II)yrinate a,c-diamide: step 5/7.</text>
</comment>
<evidence type="ECO:0000256" key="2">
    <source>
        <dbReference type="ARBA" id="ARBA00000711"/>
    </source>
</evidence>
<dbReference type="RefSeq" id="WP_131919656.1">
    <property type="nucleotide sequence ID" value="NZ_JAOQNU010000017.1"/>
</dbReference>
<dbReference type="GO" id="GO:0005525">
    <property type="term" value="F:GTP binding"/>
    <property type="evidence" value="ECO:0007669"/>
    <property type="project" value="UniProtKB-KW"/>
</dbReference>
<evidence type="ECO:0000256" key="5">
    <source>
        <dbReference type="ARBA" id="ARBA00004692"/>
    </source>
</evidence>
<dbReference type="PANTHER" id="PTHR34848:SF1">
    <property type="entry name" value="BIFUNCTIONAL ADENOSYLCOBALAMIN BIOSYNTHESIS PROTEIN COBU"/>
    <property type="match status" value="1"/>
</dbReference>
<evidence type="ECO:0000256" key="14">
    <source>
        <dbReference type="ARBA" id="ARBA00022840"/>
    </source>
</evidence>
<comment type="pathway">
    <text evidence="5">Cofactor biosynthesis; adenosylcobalamin biosynthesis; adenosylcobalamin from cob(II)yrinate a,c-diamide: step 6/7.</text>
</comment>
<organism evidence="20 21">
    <name type="scientific">Heliophilum fasciatum</name>
    <dbReference type="NCBI Taxonomy" id="35700"/>
    <lineage>
        <taxon>Bacteria</taxon>
        <taxon>Bacillati</taxon>
        <taxon>Bacillota</taxon>
        <taxon>Clostridia</taxon>
        <taxon>Eubacteriales</taxon>
        <taxon>Heliobacteriaceae</taxon>
        <taxon>Heliophilum</taxon>
    </lineage>
</organism>
<evidence type="ECO:0000256" key="11">
    <source>
        <dbReference type="ARBA" id="ARBA00022679"/>
    </source>
</evidence>
<dbReference type="OrthoDB" id="9799422at2"/>
<keyword evidence="20" id="KW-0548">Nucleotidyltransferase</keyword>
<dbReference type="PANTHER" id="PTHR34848">
    <property type="match status" value="1"/>
</dbReference>
<evidence type="ECO:0000256" key="1">
    <source>
        <dbReference type="ARBA" id="ARBA00000312"/>
    </source>
</evidence>
<dbReference type="Gene3D" id="3.40.50.300">
    <property type="entry name" value="P-loop containing nucleotide triphosphate hydrolases"/>
    <property type="match status" value="1"/>
</dbReference>
<dbReference type="PIRSF" id="PIRSF006135">
    <property type="entry name" value="CobU"/>
    <property type="match status" value="1"/>
</dbReference>
<evidence type="ECO:0000256" key="17">
    <source>
        <dbReference type="ARBA" id="ARBA00030571"/>
    </source>
</evidence>
<evidence type="ECO:0000256" key="4">
    <source>
        <dbReference type="ARBA" id="ARBA00003889"/>
    </source>
</evidence>
<dbReference type="UniPathway" id="UPA00148">
    <property type="reaction ID" value="UER00236"/>
</dbReference>
<keyword evidence="14" id="KW-0067">ATP-binding</keyword>
<keyword evidence="12 19" id="KW-0547">Nucleotide-binding</keyword>
<evidence type="ECO:0000256" key="13">
    <source>
        <dbReference type="ARBA" id="ARBA00022777"/>
    </source>
</evidence>
<evidence type="ECO:0000256" key="3">
    <source>
        <dbReference type="ARBA" id="ARBA00001522"/>
    </source>
</evidence>
<dbReference type="CDD" id="cd00544">
    <property type="entry name" value="CobU"/>
    <property type="match status" value="1"/>
</dbReference>
<keyword evidence="21" id="KW-1185">Reference proteome</keyword>
<dbReference type="GO" id="GO:0005524">
    <property type="term" value="F:ATP binding"/>
    <property type="evidence" value="ECO:0007669"/>
    <property type="project" value="UniProtKB-KW"/>
</dbReference>
<protein>
    <recommendedName>
        <fullName evidence="16">Adenosylcobinamide kinase</fullName>
        <ecNumber evidence="8">2.7.1.156</ecNumber>
        <ecNumber evidence="9">2.7.7.62</ecNumber>
    </recommendedName>
    <alternativeName>
        <fullName evidence="17">Adenosylcobinamide-phosphate guanylyltransferase</fullName>
    </alternativeName>
</protein>
<keyword evidence="15 19" id="KW-0342">GTP-binding</keyword>
<evidence type="ECO:0000313" key="21">
    <source>
        <dbReference type="Proteomes" id="UP000294813"/>
    </source>
</evidence>
<evidence type="ECO:0000256" key="6">
    <source>
        <dbReference type="ARBA" id="ARBA00005159"/>
    </source>
</evidence>
<dbReference type="GO" id="GO:0043752">
    <property type="term" value="F:adenosylcobinamide kinase activity"/>
    <property type="evidence" value="ECO:0007669"/>
    <property type="project" value="UniProtKB-EC"/>
</dbReference>
<comment type="catalytic activity">
    <reaction evidence="2">
        <text>adenosylcob(III)inamide phosphate + GTP + H(+) = adenosylcob(III)inamide-GDP + diphosphate</text>
        <dbReference type="Rhea" id="RHEA:22712"/>
        <dbReference type="ChEBI" id="CHEBI:15378"/>
        <dbReference type="ChEBI" id="CHEBI:33019"/>
        <dbReference type="ChEBI" id="CHEBI:37565"/>
        <dbReference type="ChEBI" id="CHEBI:58502"/>
        <dbReference type="ChEBI" id="CHEBI:60487"/>
        <dbReference type="EC" id="2.7.7.62"/>
    </reaction>
</comment>
<keyword evidence="11 20" id="KW-0808">Transferase</keyword>
<proteinExistence type="inferred from homology"/>
<feature type="binding site" evidence="19">
    <location>
        <begin position="58"/>
        <end position="60"/>
    </location>
    <ligand>
        <name>GTP</name>
        <dbReference type="ChEBI" id="CHEBI:37565"/>
    </ligand>
</feature>
<dbReference type="EC" id="2.7.1.156" evidence="8"/>
<evidence type="ECO:0000256" key="19">
    <source>
        <dbReference type="PIRSR" id="PIRSR006135-2"/>
    </source>
</evidence>
<keyword evidence="13 20" id="KW-0418">Kinase</keyword>
<comment type="caution">
    <text evidence="20">The sequence shown here is derived from an EMBL/GenBank/DDBJ whole genome shotgun (WGS) entry which is preliminary data.</text>
</comment>
<dbReference type="Pfam" id="PF02283">
    <property type="entry name" value="CobU"/>
    <property type="match status" value="1"/>
</dbReference>
<evidence type="ECO:0000256" key="10">
    <source>
        <dbReference type="ARBA" id="ARBA00022573"/>
    </source>
</evidence>
<gene>
    <name evidence="20" type="ORF">EDD73_11836</name>
</gene>
<reference evidence="20 21" key="1">
    <citation type="submission" date="2019-03" db="EMBL/GenBank/DDBJ databases">
        <title>Genomic Encyclopedia of Type Strains, Phase IV (KMG-IV): sequencing the most valuable type-strain genomes for metagenomic binning, comparative biology and taxonomic classification.</title>
        <authorList>
            <person name="Goeker M."/>
        </authorList>
    </citation>
    <scope>NUCLEOTIDE SEQUENCE [LARGE SCALE GENOMIC DNA]</scope>
    <source>
        <strain evidence="20 21">DSM 11170</strain>
    </source>
</reference>
<accession>A0A4R2RK72</accession>
<evidence type="ECO:0000256" key="16">
    <source>
        <dbReference type="ARBA" id="ARBA00029570"/>
    </source>
</evidence>
<evidence type="ECO:0000256" key="12">
    <source>
        <dbReference type="ARBA" id="ARBA00022741"/>
    </source>
</evidence>